<evidence type="ECO:0000256" key="3">
    <source>
        <dbReference type="ARBA" id="ARBA00022679"/>
    </source>
</evidence>
<evidence type="ECO:0000313" key="7">
    <source>
        <dbReference type="EMBL" id="TQL39019.1"/>
    </source>
</evidence>
<dbReference type="GeneID" id="93773392"/>
<dbReference type="PANTHER" id="PTHR43094:SF1">
    <property type="entry name" value="AMINOTRANSFERASE CLASS-III"/>
    <property type="match status" value="1"/>
</dbReference>
<name>A0A542XT53_SALAC</name>
<keyword evidence="3 7" id="KW-0808">Transferase</keyword>
<dbReference type="InterPro" id="IPR015424">
    <property type="entry name" value="PyrdxlP-dep_Trfase"/>
</dbReference>
<evidence type="ECO:0000256" key="5">
    <source>
        <dbReference type="RuleBase" id="RU003560"/>
    </source>
</evidence>
<evidence type="ECO:0000256" key="1">
    <source>
        <dbReference type="ARBA" id="ARBA00008954"/>
    </source>
</evidence>
<dbReference type="Pfam" id="PF00202">
    <property type="entry name" value="Aminotran_3"/>
    <property type="match status" value="1"/>
</dbReference>
<reference evidence="6 9" key="2">
    <citation type="submission" date="2021-03" db="EMBL/GenBank/DDBJ databases">
        <title>Whole genome shotgun sequence of Salinispora arenicola NBRC 105043.</title>
        <authorList>
            <person name="Komaki H."/>
            <person name="Tamura T."/>
        </authorList>
    </citation>
    <scope>NUCLEOTIDE SEQUENCE [LARGE SCALE GENOMIC DNA]</scope>
    <source>
        <strain evidence="6 9">NBRC 105043</strain>
    </source>
</reference>
<dbReference type="PANTHER" id="PTHR43094">
    <property type="entry name" value="AMINOTRANSFERASE"/>
    <property type="match status" value="1"/>
</dbReference>
<protein>
    <submittedName>
        <fullName evidence="6">Aspartate aminotransferase family protein</fullName>
    </submittedName>
    <submittedName>
        <fullName evidence="7">Putrescine aminotransferase</fullName>
    </submittedName>
</protein>
<dbReference type="InterPro" id="IPR005814">
    <property type="entry name" value="Aminotrans_3"/>
</dbReference>
<evidence type="ECO:0000313" key="6">
    <source>
        <dbReference type="EMBL" id="GIM86834.1"/>
    </source>
</evidence>
<dbReference type="InterPro" id="IPR015422">
    <property type="entry name" value="PyrdxlP-dep_Trfase_small"/>
</dbReference>
<dbReference type="Proteomes" id="UP000315983">
    <property type="component" value="Unassembled WGS sequence"/>
</dbReference>
<dbReference type="GO" id="GO:0008483">
    <property type="term" value="F:transaminase activity"/>
    <property type="evidence" value="ECO:0007669"/>
    <property type="project" value="UniProtKB-KW"/>
</dbReference>
<dbReference type="CDD" id="cd00610">
    <property type="entry name" value="OAT_like"/>
    <property type="match status" value="1"/>
</dbReference>
<comment type="similarity">
    <text evidence="1 5">Belongs to the class-III pyridoxal-phosphate-dependent aminotransferase family.</text>
</comment>
<dbReference type="InterPro" id="IPR015421">
    <property type="entry name" value="PyrdxlP-dep_Trfase_major"/>
</dbReference>
<dbReference type="RefSeq" id="WP_018801111.1">
    <property type="nucleotide sequence ID" value="NZ_BOQM01000028.1"/>
</dbReference>
<reference evidence="7 8" key="1">
    <citation type="submission" date="2019-06" db="EMBL/GenBank/DDBJ databases">
        <title>Sequencing the genomes of 1000 actinobacteria strains.</title>
        <authorList>
            <person name="Klenk H.-P."/>
        </authorList>
    </citation>
    <scope>NUCLEOTIDE SEQUENCE [LARGE SCALE GENOMIC DNA]</scope>
    <source>
        <strain evidence="7 8">DSM 44819</strain>
    </source>
</reference>
<dbReference type="InterPro" id="IPR049704">
    <property type="entry name" value="Aminotrans_3_PPA_site"/>
</dbReference>
<keyword evidence="4 5" id="KW-0663">Pyridoxal phosphate</keyword>
<dbReference type="EMBL" id="BOQM01000028">
    <property type="protein sequence ID" value="GIM86834.1"/>
    <property type="molecule type" value="Genomic_DNA"/>
</dbReference>
<proteinExistence type="inferred from homology"/>
<dbReference type="AlphaFoldDB" id="A0A542XT53"/>
<sequence length="461" mass="49912">MANLSNRPTPELAASELEALDRRHVLHPHQRSQRSERRVIVRGQGSTVWDANGRKLLDALGGGIWVAQVGHGRAELAEAAAEQAGQLAQFTGFFEYGNDKSIRLAERLAALAPANINRTYFTCGGSEGVDTAIKLARLFHHRRGEPDRNWIIARHFGYHGATYGSGTATGIPDMQVAVGPNLPNVEKVMPPYPYHMEMYGGQNPTDFLINELSQTIERLGARNIAAMIGEPVLGGGGVIPPPDDYWPRVRKLLREHGILLIADEVITAFGRTGTWFDSEPRGMSPDIITVAKGITSGYAPLGAVMVDDEIVETVTGGEHSFFHGYTYSGHPLACAVALANLDLLEKEGLLERSLAIGARFRTGLAPAAEIPVVGDIRVVGATVGIELVVNRETREGVSMDLALAVADDLYETHNVITRNYGPTLVLSPPLVFTDQETDRTSAAIVEVLRRVDLAAGRIAPR</sequence>
<evidence type="ECO:0000256" key="2">
    <source>
        <dbReference type="ARBA" id="ARBA00022576"/>
    </source>
</evidence>
<evidence type="ECO:0000256" key="4">
    <source>
        <dbReference type="ARBA" id="ARBA00022898"/>
    </source>
</evidence>
<dbReference type="SUPFAM" id="SSF53383">
    <property type="entry name" value="PLP-dependent transferases"/>
    <property type="match status" value="1"/>
</dbReference>
<dbReference type="EMBL" id="VFOL01000001">
    <property type="protein sequence ID" value="TQL39019.1"/>
    <property type="molecule type" value="Genomic_DNA"/>
</dbReference>
<accession>A0A542XT53</accession>
<comment type="caution">
    <text evidence="7">The sequence shown here is derived from an EMBL/GenBank/DDBJ whole genome shotgun (WGS) entry which is preliminary data.</text>
</comment>
<dbReference type="PROSITE" id="PS00600">
    <property type="entry name" value="AA_TRANSFER_CLASS_3"/>
    <property type="match status" value="1"/>
</dbReference>
<dbReference type="Proteomes" id="UP000677457">
    <property type="component" value="Unassembled WGS sequence"/>
</dbReference>
<evidence type="ECO:0000313" key="8">
    <source>
        <dbReference type="Proteomes" id="UP000315983"/>
    </source>
</evidence>
<organism evidence="7 8">
    <name type="scientific">Salinispora arenicola</name>
    <dbReference type="NCBI Taxonomy" id="168697"/>
    <lineage>
        <taxon>Bacteria</taxon>
        <taxon>Bacillati</taxon>
        <taxon>Actinomycetota</taxon>
        <taxon>Actinomycetes</taxon>
        <taxon>Micromonosporales</taxon>
        <taxon>Micromonosporaceae</taxon>
        <taxon>Salinispora</taxon>
    </lineage>
</organism>
<evidence type="ECO:0000313" key="9">
    <source>
        <dbReference type="Proteomes" id="UP000677457"/>
    </source>
</evidence>
<dbReference type="FunFam" id="3.40.640.10:FF:000014">
    <property type="entry name" value="Adenosylmethionine-8-amino-7-oxononanoate aminotransferase, probable"/>
    <property type="match status" value="1"/>
</dbReference>
<dbReference type="Gene3D" id="3.40.640.10">
    <property type="entry name" value="Type I PLP-dependent aspartate aminotransferase-like (Major domain)"/>
    <property type="match status" value="1"/>
</dbReference>
<keyword evidence="2 7" id="KW-0032">Aminotransferase</keyword>
<dbReference type="GO" id="GO:0030170">
    <property type="term" value="F:pyridoxal phosphate binding"/>
    <property type="evidence" value="ECO:0007669"/>
    <property type="project" value="InterPro"/>
</dbReference>
<dbReference type="PIRSF" id="PIRSF000521">
    <property type="entry name" value="Transaminase_4ab_Lys_Orn"/>
    <property type="match status" value="1"/>
</dbReference>
<dbReference type="Gene3D" id="3.90.1150.10">
    <property type="entry name" value="Aspartate Aminotransferase, domain 1"/>
    <property type="match status" value="1"/>
</dbReference>
<gene>
    <name evidence="7" type="ORF">FB564_4239</name>
    <name evidence="6" type="ORF">Sar04_35700</name>
</gene>
<keyword evidence="9" id="KW-1185">Reference proteome</keyword>